<dbReference type="Pfam" id="PF00931">
    <property type="entry name" value="NB-ARC"/>
    <property type="match status" value="1"/>
</dbReference>
<dbReference type="Pfam" id="PF03732">
    <property type="entry name" value="Retrotrans_gag"/>
    <property type="match status" value="1"/>
</dbReference>
<dbReference type="InterPro" id="IPR027417">
    <property type="entry name" value="P-loop_NTPase"/>
</dbReference>
<dbReference type="GO" id="GO:0043531">
    <property type="term" value="F:ADP binding"/>
    <property type="evidence" value="ECO:0007669"/>
    <property type="project" value="InterPro"/>
</dbReference>
<keyword evidence="4" id="KW-0547">Nucleotide-binding</keyword>
<reference evidence="13" key="2">
    <citation type="submission" date="2025-08" db="UniProtKB">
        <authorList>
            <consortium name="RefSeq"/>
        </authorList>
    </citation>
    <scope>IDENTIFICATION</scope>
    <source>
        <tissue evidence="13">Leaf</tissue>
    </source>
</reference>
<dbReference type="Gene3D" id="3.80.10.10">
    <property type="entry name" value="Ribonuclease Inhibitor"/>
    <property type="match status" value="1"/>
</dbReference>
<dbReference type="InterPro" id="IPR036388">
    <property type="entry name" value="WH-like_DNA-bd_sf"/>
</dbReference>
<evidence type="ECO:0000259" key="9">
    <source>
        <dbReference type="Pfam" id="PF03732"/>
    </source>
</evidence>
<dbReference type="InterPro" id="IPR005162">
    <property type="entry name" value="Retrotrans_gag_dom"/>
</dbReference>
<evidence type="ECO:0000259" key="10">
    <source>
        <dbReference type="Pfam" id="PF23559"/>
    </source>
</evidence>
<evidence type="ECO:0000256" key="1">
    <source>
        <dbReference type="ARBA" id="ARBA00008894"/>
    </source>
</evidence>
<protein>
    <submittedName>
        <fullName evidence="13">Late blight resistance protein homolog R1A-10</fullName>
    </submittedName>
</protein>
<dbReference type="SUPFAM" id="SSF52540">
    <property type="entry name" value="P-loop containing nucleoside triphosphate hydrolases"/>
    <property type="match status" value="1"/>
</dbReference>
<evidence type="ECO:0000313" key="13">
    <source>
        <dbReference type="RefSeq" id="XP_009794750.1"/>
    </source>
</evidence>
<accession>A0A1U7Y7F1</accession>
<evidence type="ECO:0000259" key="11">
    <source>
        <dbReference type="Pfam" id="PF23598"/>
    </source>
</evidence>
<feature type="domain" description="Disease resistance R13L4/SHOC-2-like LRR" evidence="11">
    <location>
        <begin position="234"/>
        <end position="504"/>
    </location>
</feature>
<dbReference type="GO" id="GO:0005524">
    <property type="term" value="F:ATP binding"/>
    <property type="evidence" value="ECO:0007669"/>
    <property type="project" value="UniProtKB-KW"/>
</dbReference>
<feature type="region of interest" description="Disordered" evidence="7">
    <location>
        <begin position="679"/>
        <end position="745"/>
    </location>
</feature>
<dbReference type="AlphaFoldDB" id="A0A1U7Y7F1"/>
<feature type="domain" description="NB-ARC" evidence="8">
    <location>
        <begin position="1"/>
        <end position="65"/>
    </location>
</feature>
<reference evidence="12" key="1">
    <citation type="journal article" date="2013" name="Genome Biol.">
        <title>Reference genomes and transcriptomes of Nicotiana sylvestris and Nicotiana tomentosiformis.</title>
        <authorList>
            <person name="Sierro N."/>
            <person name="Battey J.N."/>
            <person name="Ouadi S."/>
            <person name="Bovet L."/>
            <person name="Goepfert S."/>
            <person name="Bakaher N."/>
            <person name="Peitsch M.C."/>
            <person name="Ivanov N.V."/>
        </authorList>
    </citation>
    <scope>NUCLEOTIDE SEQUENCE [LARGE SCALE GENOMIC DNA]</scope>
</reference>
<dbReference type="InterPro" id="IPR055414">
    <property type="entry name" value="LRR_R13L4/SHOC2-like"/>
</dbReference>
<evidence type="ECO:0000313" key="12">
    <source>
        <dbReference type="Proteomes" id="UP000189701"/>
    </source>
</evidence>
<dbReference type="InterPro" id="IPR032675">
    <property type="entry name" value="LRR_dom_sf"/>
</dbReference>
<evidence type="ECO:0000256" key="5">
    <source>
        <dbReference type="ARBA" id="ARBA00022821"/>
    </source>
</evidence>
<dbReference type="SUPFAM" id="SSF52058">
    <property type="entry name" value="L domain-like"/>
    <property type="match status" value="1"/>
</dbReference>
<dbReference type="GO" id="GO:0006952">
    <property type="term" value="P:defense response"/>
    <property type="evidence" value="ECO:0007669"/>
    <property type="project" value="UniProtKB-KW"/>
</dbReference>
<feature type="domain" description="Retrotransposon gag" evidence="9">
    <location>
        <begin position="593"/>
        <end position="653"/>
    </location>
</feature>
<feature type="domain" description="Disease resistance protein winged helix" evidence="10">
    <location>
        <begin position="128"/>
        <end position="199"/>
    </location>
</feature>
<dbReference type="PANTHER" id="PTHR15140:SF37">
    <property type="entry name" value="UBIQUITIN-LIKE DOMAIN-CONTAINING PROTEIN"/>
    <property type="match status" value="1"/>
</dbReference>
<dbReference type="Pfam" id="PF23559">
    <property type="entry name" value="WHD_DRP"/>
    <property type="match status" value="1"/>
</dbReference>
<dbReference type="RefSeq" id="XP_009794750.1">
    <property type="nucleotide sequence ID" value="XM_009796448.1"/>
</dbReference>
<evidence type="ECO:0000256" key="6">
    <source>
        <dbReference type="ARBA" id="ARBA00022840"/>
    </source>
</evidence>
<dbReference type="Pfam" id="PF23598">
    <property type="entry name" value="LRR_14"/>
    <property type="match status" value="1"/>
</dbReference>
<dbReference type="InterPro" id="IPR002182">
    <property type="entry name" value="NB-ARC"/>
</dbReference>
<evidence type="ECO:0000256" key="2">
    <source>
        <dbReference type="ARBA" id="ARBA00022614"/>
    </source>
</evidence>
<dbReference type="eggNOG" id="KOG4658">
    <property type="taxonomic scope" value="Eukaryota"/>
</dbReference>
<evidence type="ECO:0000256" key="7">
    <source>
        <dbReference type="SAM" id="MobiDB-lite"/>
    </source>
</evidence>
<dbReference type="STRING" id="4096.A0A1U7Y7F1"/>
<dbReference type="Proteomes" id="UP000189701">
    <property type="component" value="Unplaced"/>
</dbReference>
<name>A0A1U7Y7F1_NICSY</name>
<evidence type="ECO:0000256" key="3">
    <source>
        <dbReference type="ARBA" id="ARBA00022737"/>
    </source>
</evidence>
<dbReference type="PANTHER" id="PTHR15140">
    <property type="entry name" value="TUBULIN-SPECIFIC CHAPERONE E"/>
    <property type="match status" value="1"/>
</dbReference>
<dbReference type="FunFam" id="1.10.10.10:FF:000322">
    <property type="entry name" value="Probable disease resistance protein At1g63360"/>
    <property type="match status" value="1"/>
</dbReference>
<organism evidence="12 13">
    <name type="scientific">Nicotiana sylvestris</name>
    <name type="common">Wood tobacco</name>
    <name type="synonym">South American tobacco</name>
    <dbReference type="NCBI Taxonomy" id="4096"/>
    <lineage>
        <taxon>Eukaryota</taxon>
        <taxon>Viridiplantae</taxon>
        <taxon>Streptophyta</taxon>
        <taxon>Embryophyta</taxon>
        <taxon>Tracheophyta</taxon>
        <taxon>Spermatophyta</taxon>
        <taxon>Magnoliopsida</taxon>
        <taxon>eudicotyledons</taxon>
        <taxon>Gunneridae</taxon>
        <taxon>Pentapetalae</taxon>
        <taxon>asterids</taxon>
        <taxon>lamiids</taxon>
        <taxon>Solanales</taxon>
        <taxon>Solanaceae</taxon>
        <taxon>Nicotianoideae</taxon>
        <taxon>Nicotianeae</taxon>
        <taxon>Nicotiana</taxon>
    </lineage>
</organism>
<comment type="similarity">
    <text evidence="1">Belongs to the disease resistance NB-LRR family.</text>
</comment>
<sequence length="745" mass="85909">MDDLWSSDVWDLMTRTFPDDNNGSRIILTSRLNDVAMHADPDSPPHEISLLNVDESWNLLHDKVFGIKQVCPPELEDIGSKTPESWGDVAKSVSIVVADEPDICLGVLAMSYNYLPNHLKSCFLYMGVFPEDSEVEVERMINLWVSEGFLLEERHKSIEEMGRECLEDLLSRNLLMVRKRRWNNEVRTCGVHDLIRDLILREAGKEKFLQVTRNHEATNPSAQKLRVRRYKTPSKQVPHFERFKLLRVLVIFGFIFQDFPLEVTKLVHLRYLEFYCKDDIHWLVSELHNLQTLIFGHRGYKSPTIPASIWKMKHLRHLHVNGFFSFPQSIIDSFGFFSFLQNKLQNLEVLSCLALSSCTSELFSAIPNLKRLTVHHEEELTEFERVEISQHLSNFSRLKELEILKFRGNRQYFRRMPGKYSLPTSLNSLTLTDTYLPWEDIANIVMLPNLEVLKIKYHGFYGAFWRLNDNEIFNQLKLLLINETYLKHWDAGSVNFPKLQRLVLKRCFDLEEIPKDFGEICTLESIELHKCKTSAAASAKNIQEEQESMGNDCLSVLINDSGPAQAQAVPFVIPGLQETLAQILTVCISLDQALSGIAFTWWEAYERRRPIGAAPLIWQQFPILYLEKYVPQYRREELHKQFEQLKQDDMAVMQGSVSGASFKEVVDIAREIESVRHQERVEREVKKPRGSGSFGGVPSRDQFRPGKGRPFRHAQTARPVHRGATYGHGSHSSQQGRSSLSALPA</sequence>
<dbReference type="InterPro" id="IPR058922">
    <property type="entry name" value="WHD_DRP"/>
</dbReference>
<gene>
    <name evidence="13" type="primary">LOC104241508</name>
</gene>
<keyword evidence="2" id="KW-0433">Leucine-rich repeat</keyword>
<keyword evidence="3" id="KW-0677">Repeat</keyword>
<keyword evidence="5" id="KW-0611">Plant defense</keyword>
<keyword evidence="12" id="KW-1185">Reference proteome</keyword>
<dbReference type="Gene3D" id="1.10.10.10">
    <property type="entry name" value="Winged helix-like DNA-binding domain superfamily/Winged helix DNA-binding domain"/>
    <property type="match status" value="1"/>
</dbReference>
<evidence type="ECO:0000256" key="4">
    <source>
        <dbReference type="ARBA" id="ARBA00022741"/>
    </source>
</evidence>
<evidence type="ECO:0000259" key="8">
    <source>
        <dbReference type="Pfam" id="PF00931"/>
    </source>
</evidence>
<feature type="compositionally biased region" description="Low complexity" evidence="7">
    <location>
        <begin position="727"/>
        <end position="745"/>
    </location>
</feature>
<keyword evidence="6" id="KW-0067">ATP-binding</keyword>
<proteinExistence type="inferred from homology"/>